<evidence type="ECO:0000256" key="2">
    <source>
        <dbReference type="SAM" id="SignalP"/>
    </source>
</evidence>
<reference evidence="3" key="1">
    <citation type="submission" date="2024-07" db="EMBL/GenBank/DDBJ databases">
        <title>Complete genome sequence of Verrucomicrobiaceae bacterium NT6N.</title>
        <authorList>
            <person name="Huang C."/>
            <person name="Takami H."/>
            <person name="Hamasaki K."/>
        </authorList>
    </citation>
    <scope>NUCLEOTIDE SEQUENCE</scope>
    <source>
        <strain evidence="3">NT6N</strain>
    </source>
</reference>
<organism evidence="3">
    <name type="scientific">Oceaniferula spumae</name>
    <dbReference type="NCBI Taxonomy" id="2979115"/>
    <lineage>
        <taxon>Bacteria</taxon>
        <taxon>Pseudomonadati</taxon>
        <taxon>Verrucomicrobiota</taxon>
        <taxon>Verrucomicrobiia</taxon>
        <taxon>Verrucomicrobiales</taxon>
        <taxon>Verrucomicrobiaceae</taxon>
        <taxon>Oceaniferula</taxon>
    </lineage>
</organism>
<gene>
    <name evidence="3" type="ORF">NT6N_33380</name>
</gene>
<feature type="signal peptide" evidence="2">
    <location>
        <begin position="1"/>
        <end position="20"/>
    </location>
</feature>
<feature type="compositionally biased region" description="Polar residues" evidence="1">
    <location>
        <begin position="34"/>
        <end position="45"/>
    </location>
</feature>
<accession>A0AAT9FQP5</accession>
<feature type="chain" id="PRO_5043703414" description="Lipoprotein" evidence="2">
    <location>
        <begin position="21"/>
        <end position="120"/>
    </location>
</feature>
<feature type="region of interest" description="Disordered" evidence="1">
    <location>
        <begin position="93"/>
        <end position="120"/>
    </location>
</feature>
<evidence type="ECO:0008006" key="4">
    <source>
        <dbReference type="Google" id="ProtNLM"/>
    </source>
</evidence>
<dbReference type="PROSITE" id="PS51257">
    <property type="entry name" value="PROKAR_LIPOPROTEIN"/>
    <property type="match status" value="1"/>
</dbReference>
<sequence length="120" mass="12531">MKTYHITLLAAVAASIAACAPYPEGTGPRMPGMLQQTPPESQSQADEVPAPTVDVDSSVPVGRPTPDGKKGMVISPYRPYNVIDVTGYRSGDIVGDPSTASVDPATGQPIPSTSKHFRIP</sequence>
<feature type="region of interest" description="Disordered" evidence="1">
    <location>
        <begin position="20"/>
        <end position="74"/>
    </location>
</feature>
<dbReference type="AlphaFoldDB" id="A0AAT9FQP5"/>
<dbReference type="EMBL" id="AP026866">
    <property type="protein sequence ID" value="BDS08298.1"/>
    <property type="molecule type" value="Genomic_DNA"/>
</dbReference>
<dbReference type="KEGG" id="osu:NT6N_33380"/>
<evidence type="ECO:0000313" key="3">
    <source>
        <dbReference type="EMBL" id="BDS08298.1"/>
    </source>
</evidence>
<protein>
    <recommendedName>
        <fullName evidence="4">Lipoprotein</fullName>
    </recommendedName>
</protein>
<name>A0AAT9FQP5_9BACT</name>
<evidence type="ECO:0000256" key="1">
    <source>
        <dbReference type="SAM" id="MobiDB-lite"/>
    </source>
</evidence>
<keyword evidence="2" id="KW-0732">Signal</keyword>
<proteinExistence type="predicted"/>